<dbReference type="AlphaFoldDB" id="H6L9M3"/>
<dbReference type="PANTHER" id="PTHR30600:SF4">
    <property type="entry name" value="CYTOCHROME C DOMAIN-CONTAINING PROTEIN"/>
    <property type="match status" value="1"/>
</dbReference>
<dbReference type="KEGG" id="sgn:SGRA_0462"/>
<dbReference type="HOGENOM" id="CLU_033900_1_0_10"/>
<dbReference type="InterPro" id="IPR051395">
    <property type="entry name" value="Cytochrome_c_Peroxidase/MauG"/>
</dbReference>
<evidence type="ECO:0000259" key="5">
    <source>
        <dbReference type="PROSITE" id="PS51007"/>
    </source>
</evidence>
<dbReference type="EMBL" id="CP002831">
    <property type="protein sequence ID" value="AFC23201.1"/>
    <property type="molecule type" value="Genomic_DNA"/>
</dbReference>
<keyword evidence="2 4" id="KW-0479">Metal-binding</keyword>
<dbReference type="STRING" id="984262.SGRA_0462"/>
<dbReference type="SUPFAM" id="SSF46626">
    <property type="entry name" value="Cytochrome c"/>
    <property type="match status" value="1"/>
</dbReference>
<keyword evidence="7" id="KW-1185">Reference proteome</keyword>
<organism evidence="6 7">
    <name type="scientific">Saprospira grandis (strain Lewin)</name>
    <dbReference type="NCBI Taxonomy" id="984262"/>
    <lineage>
        <taxon>Bacteria</taxon>
        <taxon>Pseudomonadati</taxon>
        <taxon>Bacteroidota</taxon>
        <taxon>Saprospiria</taxon>
        <taxon>Saprospirales</taxon>
        <taxon>Saprospiraceae</taxon>
        <taxon>Saprospira</taxon>
    </lineage>
</organism>
<keyword evidence="1 4" id="KW-0349">Heme</keyword>
<evidence type="ECO:0000256" key="3">
    <source>
        <dbReference type="ARBA" id="ARBA00023004"/>
    </source>
</evidence>
<dbReference type="GO" id="GO:0009055">
    <property type="term" value="F:electron transfer activity"/>
    <property type="evidence" value="ECO:0007669"/>
    <property type="project" value="InterPro"/>
</dbReference>
<gene>
    <name evidence="6" type="ordered locus">SGRA_0462</name>
</gene>
<dbReference type="PROSITE" id="PS51257">
    <property type="entry name" value="PROKAR_LIPOPROTEIN"/>
    <property type="match status" value="1"/>
</dbReference>
<evidence type="ECO:0000256" key="2">
    <source>
        <dbReference type="ARBA" id="ARBA00022723"/>
    </source>
</evidence>
<dbReference type="GO" id="GO:0046872">
    <property type="term" value="F:metal ion binding"/>
    <property type="evidence" value="ECO:0007669"/>
    <property type="project" value="UniProtKB-KW"/>
</dbReference>
<dbReference type="GO" id="GO:0004130">
    <property type="term" value="F:cytochrome-c peroxidase activity"/>
    <property type="evidence" value="ECO:0007669"/>
    <property type="project" value="TreeGrafter"/>
</dbReference>
<dbReference type="InterPro" id="IPR036909">
    <property type="entry name" value="Cyt_c-like_dom_sf"/>
</dbReference>
<dbReference type="Gene3D" id="1.10.760.10">
    <property type="entry name" value="Cytochrome c-like domain"/>
    <property type="match status" value="1"/>
</dbReference>
<feature type="domain" description="Cytochrome c" evidence="5">
    <location>
        <begin position="332"/>
        <end position="463"/>
    </location>
</feature>
<dbReference type="PANTHER" id="PTHR30600">
    <property type="entry name" value="CYTOCHROME C PEROXIDASE-RELATED"/>
    <property type="match status" value="1"/>
</dbReference>
<sequence length="463" mass="50004">MKKLLPIIIISFLLLGACKKEEGALQAEAGEEYSGGATTVFNSSRNAFGFQTSGLSSMDELAFFTGNSFFNQSWVSSPASTTARDGLGPLFNAVACSSCHFKDGRGRSPAFSGELGHGLLLRLSVPGASAGAKNWPEPSYGGQLQDQGINNVAAEGKISISYDYIQGQYPDGSSYELRKPTYGVQELAYGPLAADVEISPRVANQLVGMGLIEAIPEQSILALEDPQDIDGNGVSGRANWIPSANGQLLGRYGWKANAATLREQITAAFQGDMGISSSLFPEQNCSPGQTDCQQAPNGNNAQGYELDDQTLDRVELYLQALAVPARRDWKDQRVLKGKKLFLEMGCGDCHRPSFETGVHALAPLSNQKIYPYSDFLLHDMGAGLADNRPDYLANGQEWRTQPLWGLGLISTVNEHSELLHDGRARNIEEAILWHGGEAEAAKDAFMALSAEERSQVLEFLNSL</sequence>
<dbReference type="PROSITE" id="PS51007">
    <property type="entry name" value="CYTC"/>
    <property type="match status" value="1"/>
</dbReference>
<evidence type="ECO:0000256" key="1">
    <source>
        <dbReference type="ARBA" id="ARBA00022617"/>
    </source>
</evidence>
<accession>H6L9M3</accession>
<dbReference type="InterPro" id="IPR010538">
    <property type="entry name" value="DHOR"/>
</dbReference>
<dbReference type="eggNOG" id="COG3488">
    <property type="taxonomic scope" value="Bacteria"/>
</dbReference>
<dbReference type="RefSeq" id="WP_014373447.1">
    <property type="nucleotide sequence ID" value="NC_016940.1"/>
</dbReference>
<dbReference type="Pfam" id="PF06537">
    <property type="entry name" value="DHOR"/>
    <property type="match status" value="1"/>
</dbReference>
<dbReference type="Proteomes" id="UP000007519">
    <property type="component" value="Chromosome"/>
</dbReference>
<evidence type="ECO:0000313" key="7">
    <source>
        <dbReference type="Proteomes" id="UP000007519"/>
    </source>
</evidence>
<protein>
    <submittedName>
        <fullName evidence="6">Thiol oxidoreductase</fullName>
    </submittedName>
</protein>
<dbReference type="PIRSF" id="PIRSF028099">
    <property type="entry name" value="DUF1111"/>
    <property type="match status" value="1"/>
</dbReference>
<proteinExistence type="predicted"/>
<reference evidence="6 7" key="1">
    <citation type="journal article" date="2012" name="Stand. Genomic Sci.">
        <title>Complete genome sequencing and analysis of Saprospira grandis str. Lewin, a predatory marine bacterium.</title>
        <authorList>
            <person name="Saw J.H."/>
            <person name="Yuryev A."/>
            <person name="Kanbe M."/>
            <person name="Hou S."/>
            <person name="Young A.G."/>
            <person name="Aizawa S."/>
            <person name="Alam M."/>
        </authorList>
    </citation>
    <scope>NUCLEOTIDE SEQUENCE [LARGE SCALE GENOMIC DNA]</scope>
    <source>
        <strain evidence="6 7">Lewin</strain>
    </source>
</reference>
<keyword evidence="3 4" id="KW-0408">Iron</keyword>
<evidence type="ECO:0000256" key="4">
    <source>
        <dbReference type="PROSITE-ProRule" id="PRU00433"/>
    </source>
</evidence>
<dbReference type="GO" id="GO:0020037">
    <property type="term" value="F:heme binding"/>
    <property type="evidence" value="ECO:0007669"/>
    <property type="project" value="InterPro"/>
</dbReference>
<name>H6L9M3_SAPGL</name>
<evidence type="ECO:0000313" key="6">
    <source>
        <dbReference type="EMBL" id="AFC23201.1"/>
    </source>
</evidence>
<dbReference type="InterPro" id="IPR009056">
    <property type="entry name" value="Cyt_c-like_dom"/>
</dbReference>
<dbReference type="OrthoDB" id="9805202at2"/>